<gene>
    <name evidence="1" type="ORF">NM208_g4938</name>
</gene>
<comment type="caution">
    <text evidence="1">The sequence shown here is derived from an EMBL/GenBank/DDBJ whole genome shotgun (WGS) entry which is preliminary data.</text>
</comment>
<accession>A0ACC1SJ72</accession>
<proteinExistence type="predicted"/>
<name>A0ACC1SJ72_9HYPO</name>
<evidence type="ECO:0000313" key="2">
    <source>
        <dbReference type="Proteomes" id="UP001148629"/>
    </source>
</evidence>
<organism evidence="1 2">
    <name type="scientific">Fusarium decemcellulare</name>
    <dbReference type="NCBI Taxonomy" id="57161"/>
    <lineage>
        <taxon>Eukaryota</taxon>
        <taxon>Fungi</taxon>
        <taxon>Dikarya</taxon>
        <taxon>Ascomycota</taxon>
        <taxon>Pezizomycotina</taxon>
        <taxon>Sordariomycetes</taxon>
        <taxon>Hypocreomycetidae</taxon>
        <taxon>Hypocreales</taxon>
        <taxon>Nectriaceae</taxon>
        <taxon>Fusarium</taxon>
        <taxon>Fusarium decemcellulare species complex</taxon>
    </lineage>
</organism>
<evidence type="ECO:0000313" key="1">
    <source>
        <dbReference type="EMBL" id="KAJ3540711.1"/>
    </source>
</evidence>
<reference evidence="1" key="1">
    <citation type="submission" date="2022-08" db="EMBL/GenBank/DDBJ databases">
        <title>Genome Sequence of Fusarium decemcellulare.</title>
        <authorList>
            <person name="Buettner E."/>
        </authorList>
    </citation>
    <scope>NUCLEOTIDE SEQUENCE</scope>
    <source>
        <strain evidence="1">Babe19</strain>
    </source>
</reference>
<sequence>MQLSSVLSVISLVGLVAGRGRMLICNEEGCGGGCTVLTNNGPTGCAFYQGLGEIYSVKVLEEDSNCQYELWGDNTCTVNREWNVGRNGDAGKCVSNRNGYLAYTYACH</sequence>
<protein>
    <submittedName>
        <fullName evidence="1">Uncharacterized protein</fullName>
    </submittedName>
</protein>
<dbReference type="EMBL" id="JANRMS010000393">
    <property type="protein sequence ID" value="KAJ3540711.1"/>
    <property type="molecule type" value="Genomic_DNA"/>
</dbReference>
<dbReference type="Proteomes" id="UP001148629">
    <property type="component" value="Unassembled WGS sequence"/>
</dbReference>
<keyword evidence="2" id="KW-1185">Reference proteome</keyword>